<protein>
    <submittedName>
        <fullName evidence="2">Uncharacterized protein</fullName>
    </submittedName>
</protein>
<dbReference type="EMBL" id="CAXLJM020000013">
    <property type="protein sequence ID" value="CAL8079597.1"/>
    <property type="molecule type" value="Genomic_DNA"/>
</dbReference>
<accession>A0ABP1PZG2</accession>
<evidence type="ECO:0000313" key="2">
    <source>
        <dbReference type="EMBL" id="CAL8079597.1"/>
    </source>
</evidence>
<feature type="compositionally biased region" description="Polar residues" evidence="1">
    <location>
        <begin position="175"/>
        <end position="187"/>
    </location>
</feature>
<proteinExistence type="predicted"/>
<feature type="region of interest" description="Disordered" evidence="1">
    <location>
        <begin position="1"/>
        <end position="35"/>
    </location>
</feature>
<name>A0ABP1PZG2_9HEXA</name>
<gene>
    <name evidence="2" type="ORF">ODALV1_LOCUS4412</name>
</gene>
<feature type="compositionally biased region" description="Polar residues" evidence="1">
    <location>
        <begin position="289"/>
        <end position="301"/>
    </location>
</feature>
<feature type="compositionally biased region" description="Polar residues" evidence="1">
    <location>
        <begin position="143"/>
        <end position="154"/>
    </location>
</feature>
<reference evidence="2 3" key="1">
    <citation type="submission" date="2024-08" db="EMBL/GenBank/DDBJ databases">
        <authorList>
            <person name="Cucini C."/>
            <person name="Frati F."/>
        </authorList>
    </citation>
    <scope>NUCLEOTIDE SEQUENCE [LARGE SCALE GENOMIC DNA]</scope>
</reference>
<evidence type="ECO:0000313" key="3">
    <source>
        <dbReference type="Proteomes" id="UP001642540"/>
    </source>
</evidence>
<feature type="region of interest" description="Disordered" evidence="1">
    <location>
        <begin position="65"/>
        <end position="88"/>
    </location>
</feature>
<feature type="region of interest" description="Disordered" evidence="1">
    <location>
        <begin position="112"/>
        <end position="301"/>
    </location>
</feature>
<dbReference type="Proteomes" id="UP001642540">
    <property type="component" value="Unassembled WGS sequence"/>
</dbReference>
<dbReference type="Pfam" id="PF08524">
    <property type="entry name" value="rRNA_processing"/>
    <property type="match status" value="1"/>
</dbReference>
<keyword evidence="3" id="KW-1185">Reference proteome</keyword>
<dbReference type="InterPro" id="IPR013730">
    <property type="entry name" value="Fyv7/TAP26"/>
</dbReference>
<organism evidence="2 3">
    <name type="scientific">Orchesella dallaii</name>
    <dbReference type="NCBI Taxonomy" id="48710"/>
    <lineage>
        <taxon>Eukaryota</taxon>
        <taxon>Metazoa</taxon>
        <taxon>Ecdysozoa</taxon>
        <taxon>Arthropoda</taxon>
        <taxon>Hexapoda</taxon>
        <taxon>Collembola</taxon>
        <taxon>Entomobryomorpha</taxon>
        <taxon>Entomobryoidea</taxon>
        <taxon>Orchesellidae</taxon>
        <taxon>Orchesellinae</taxon>
        <taxon>Orchesella</taxon>
    </lineage>
</organism>
<sequence>MAHKKGFFVSSESSDEEDADDVTQPKEQKHVTRVFNPEQGSFIRLKKKNALSSSMNVGKLTDALGLGKKSKHGTTSMTAAPKKLGKVKKTGHEFSVVLPSIDETAERKLHIQGSADMVAKSKGSMKGKKKGETWKKLQKANSDESAPNTPQIFTPSPPRMRTNNLIKPNKEVKKSNSNLTPARTNASKFPKNSPREKSNIQMTPVNARASWATASPKKKNRPEKRKSSPTAERGPSSSSWSSAKRIKLSNKPTEKSKLSKQGKNKSKEFTRNSDPRHSIDSQKSRFSGRLSNGNDQVSNKTPEYMKIKEDDSIVQKKERRRFRNKVMSLKTAKGQPVMRGRINLMLDKIKADLNVA</sequence>
<comment type="caution">
    <text evidence="2">The sequence shown here is derived from an EMBL/GenBank/DDBJ whole genome shotgun (WGS) entry which is preliminary data.</text>
</comment>
<evidence type="ECO:0000256" key="1">
    <source>
        <dbReference type="SAM" id="MobiDB-lite"/>
    </source>
</evidence>
<feature type="compositionally biased region" description="Basic and acidic residues" evidence="1">
    <location>
        <begin position="265"/>
        <end position="283"/>
    </location>
</feature>